<gene>
    <name evidence="2" type="ORF">GDO78_012712</name>
</gene>
<evidence type="ECO:0000313" key="2">
    <source>
        <dbReference type="EMBL" id="KAG9479180.1"/>
    </source>
</evidence>
<name>A0A8J6K591_ELECQ</name>
<evidence type="ECO:0000256" key="1">
    <source>
        <dbReference type="SAM" id="MobiDB-lite"/>
    </source>
</evidence>
<keyword evidence="3" id="KW-1185">Reference proteome</keyword>
<protein>
    <submittedName>
        <fullName evidence="2">Uncharacterized protein</fullName>
    </submittedName>
</protein>
<dbReference type="EMBL" id="WNTK01000008">
    <property type="protein sequence ID" value="KAG9479180.1"/>
    <property type="molecule type" value="Genomic_DNA"/>
</dbReference>
<dbReference type="AlphaFoldDB" id="A0A8J6K591"/>
<feature type="compositionally biased region" description="Basic residues" evidence="1">
    <location>
        <begin position="9"/>
        <end position="23"/>
    </location>
</feature>
<dbReference type="Proteomes" id="UP000770717">
    <property type="component" value="Unassembled WGS sequence"/>
</dbReference>
<evidence type="ECO:0000313" key="3">
    <source>
        <dbReference type="Proteomes" id="UP000770717"/>
    </source>
</evidence>
<comment type="caution">
    <text evidence="2">The sequence shown here is derived from an EMBL/GenBank/DDBJ whole genome shotgun (WGS) entry which is preliminary data.</text>
</comment>
<feature type="region of interest" description="Disordered" evidence="1">
    <location>
        <begin position="1"/>
        <end position="23"/>
    </location>
</feature>
<feature type="region of interest" description="Disordered" evidence="1">
    <location>
        <begin position="53"/>
        <end position="72"/>
    </location>
</feature>
<accession>A0A8J6K591</accession>
<reference evidence="2" key="1">
    <citation type="thesis" date="2020" institute="ProQuest LLC" country="789 East Eisenhower Parkway, Ann Arbor, MI, USA">
        <title>Comparative Genomics and Chromosome Evolution.</title>
        <authorList>
            <person name="Mudd A.B."/>
        </authorList>
    </citation>
    <scope>NUCLEOTIDE SEQUENCE</scope>
    <source>
        <strain evidence="2">HN-11 Male</strain>
        <tissue evidence="2">Kidney and liver</tissue>
    </source>
</reference>
<proteinExistence type="predicted"/>
<organism evidence="2 3">
    <name type="scientific">Eleutherodactylus coqui</name>
    <name type="common">Puerto Rican coqui</name>
    <dbReference type="NCBI Taxonomy" id="57060"/>
    <lineage>
        <taxon>Eukaryota</taxon>
        <taxon>Metazoa</taxon>
        <taxon>Chordata</taxon>
        <taxon>Craniata</taxon>
        <taxon>Vertebrata</taxon>
        <taxon>Euteleostomi</taxon>
        <taxon>Amphibia</taxon>
        <taxon>Batrachia</taxon>
        <taxon>Anura</taxon>
        <taxon>Neobatrachia</taxon>
        <taxon>Hyloidea</taxon>
        <taxon>Eleutherodactylidae</taxon>
        <taxon>Eleutherodactylinae</taxon>
        <taxon>Eleutherodactylus</taxon>
        <taxon>Eleutherodactylus</taxon>
    </lineage>
</organism>
<sequence length="89" mass="9486">MSISSHGWVQKKKNSKKKKKLAVPKKGALLLQTCKSVTVTSEASRSSIQLLGHHLQESSSEGGSPCAPSSPLQCGRVTKHCNLVVGEEC</sequence>